<dbReference type="GO" id="GO:0005856">
    <property type="term" value="C:cytoskeleton"/>
    <property type="evidence" value="ECO:0007669"/>
    <property type="project" value="TreeGrafter"/>
</dbReference>
<evidence type="ECO:0000259" key="4">
    <source>
        <dbReference type="Pfam" id="PF21771"/>
    </source>
</evidence>
<feature type="coiled-coil region" evidence="2">
    <location>
        <begin position="433"/>
        <end position="502"/>
    </location>
</feature>
<keyword evidence="6" id="KW-1185">Reference proteome</keyword>
<sequence length="828" mass="93445">MEQEMHAGHTSSSRHSQAAIHAPSDLSSAAAAEAVDHDTYRETAFQQEVAAEVVSRLQVEHPVQEQGSLATVPDASTGAIHSQSYQQQQQDIGDGEHKLAMELLRSVEEDGDRDGQVIVCSAPEADSKLTLFVAQTTGQTVSAAFQNLANQKFSSTAGCTKNPLADPSGPGPENLKAGDASTERPGDLGLDDSYIAHLTFRALEQEREEVLKEYEKLHQQLRIAQKNEHELKTKCMEMSNALAANASQVQAALKGANSEEETIKCLKRDLSASLIEVANGKSREAAETKAANQLRTQIDELYKGHFEQQQQELAKKQAELAQAEEQIAALHQQLAATQQQVQQEVQQAQEIQKRISERILKLHELLKKKMQILEGEKRTLEEQATSMLLLADFAQPAYEGLVAVRDLLSKNLVNSDASAKKHADLAKRQLTHCEYLEKEVTGFRRECQQLQQKVEALEAERDRYGHTLNKSNQKYLENVEQLKNEELRVAELQRSIGEQRAKLSAQKMLYEAVSKFKLMFQQVGQLKEEIKAKDAGLLKQHFERKRMSSANEKLKDDLGKAEKKLSSLEQIIVAQKQVSKKGEIKKLEDTVQQAATERANQGKEYSAVLAERDMLGSQLLKRNQELSLLYEKVRIQESTLSKGEAQYKARLKEIKEWSHQCIALRQELRHLEGGLAEMEALKREILQLQKELLQERTKVRALTEALSTPLNVHRWRQLEGSDPAKLELVKKVQSLQKRLIAKTEEVIDRDLQIQEREKLFAQLKVALKKQPGAEVFVQMQNLQTDVRAKTKMLRSAVSELHVLHKEVTNKRDEIERLHKELEVAKPKV</sequence>
<dbReference type="EMBL" id="JROU02001306">
    <property type="protein sequence ID" value="OEH76835.1"/>
    <property type="molecule type" value="Genomic_DNA"/>
</dbReference>
<keyword evidence="1 2" id="KW-0175">Coiled coil</keyword>
<reference evidence="5 6" key="1">
    <citation type="journal article" date="2016" name="BMC Genomics">
        <title>Comparative genomics reveals Cyclospora cayetanensis possesses coccidia-like metabolism and invasion components but unique surface antigens.</title>
        <authorList>
            <person name="Liu S."/>
            <person name="Wang L."/>
            <person name="Zheng H."/>
            <person name="Xu Z."/>
            <person name="Roellig D.M."/>
            <person name="Li N."/>
            <person name="Frace M.A."/>
            <person name="Tang K."/>
            <person name="Arrowood M.J."/>
            <person name="Moss D.M."/>
            <person name="Zhang L."/>
            <person name="Feng Y."/>
            <person name="Xiao L."/>
        </authorList>
    </citation>
    <scope>NUCLEOTIDE SEQUENCE [LARGE SCALE GENOMIC DNA]</scope>
    <source>
        <strain evidence="5 6">CHN_HEN01</strain>
    </source>
</reference>
<proteinExistence type="predicted"/>
<gene>
    <name evidence="5" type="ORF">cyc_07178</name>
</gene>
<evidence type="ECO:0000313" key="6">
    <source>
        <dbReference type="Proteomes" id="UP000095192"/>
    </source>
</evidence>
<dbReference type="VEuPathDB" id="ToxoDB:LOC34623194"/>
<feature type="region of interest" description="Disordered" evidence="3">
    <location>
        <begin position="159"/>
        <end position="187"/>
    </location>
</feature>
<dbReference type="VEuPathDB" id="ToxoDB:LOC113146489"/>
<feature type="coiled-coil region" evidence="2">
    <location>
        <begin position="200"/>
        <end position="234"/>
    </location>
</feature>
<accession>A0A1D3D091</accession>
<evidence type="ECO:0000256" key="3">
    <source>
        <dbReference type="SAM" id="MobiDB-lite"/>
    </source>
</evidence>
<evidence type="ECO:0000313" key="5">
    <source>
        <dbReference type="EMBL" id="OEH76835.1"/>
    </source>
</evidence>
<comment type="caution">
    <text evidence="5">The sequence shown here is derived from an EMBL/GenBank/DDBJ whole genome shotgun (WGS) entry which is preliminary data.</text>
</comment>
<feature type="coiled-coil region" evidence="2">
    <location>
        <begin position="306"/>
        <end position="383"/>
    </location>
</feature>
<dbReference type="PANTHER" id="PTHR32083">
    <property type="entry name" value="CILIA AND FLAGELLA-ASSOCIATED PROTEIN 58-RELATED"/>
    <property type="match status" value="1"/>
</dbReference>
<feature type="region of interest" description="Disordered" evidence="3">
    <location>
        <begin position="1"/>
        <end position="34"/>
    </location>
</feature>
<dbReference type="PANTHER" id="PTHR32083:SF0">
    <property type="entry name" value="CILIA AND FLAGELLA-ASSOCIATED PROTEIN 58"/>
    <property type="match status" value="1"/>
</dbReference>
<dbReference type="AlphaFoldDB" id="A0A1D3D091"/>
<feature type="domain" description="Cilia- and flagella-associated protein 58 central coiled coil" evidence="4">
    <location>
        <begin position="393"/>
        <end position="513"/>
    </location>
</feature>
<dbReference type="InParanoid" id="A0A1D3D091"/>
<organism evidence="5 6">
    <name type="scientific">Cyclospora cayetanensis</name>
    <dbReference type="NCBI Taxonomy" id="88456"/>
    <lineage>
        <taxon>Eukaryota</taxon>
        <taxon>Sar</taxon>
        <taxon>Alveolata</taxon>
        <taxon>Apicomplexa</taxon>
        <taxon>Conoidasida</taxon>
        <taxon>Coccidia</taxon>
        <taxon>Eucoccidiorida</taxon>
        <taxon>Eimeriorina</taxon>
        <taxon>Eimeriidae</taxon>
        <taxon>Cyclospora</taxon>
    </lineage>
</organism>
<dbReference type="Pfam" id="PF21771">
    <property type="entry name" value="CFAP58_CC"/>
    <property type="match status" value="2"/>
</dbReference>
<dbReference type="InterPro" id="IPR049270">
    <property type="entry name" value="CFAP58_CC"/>
</dbReference>
<feature type="domain" description="Cilia- and flagella-associated protein 58 central coiled coil" evidence="4">
    <location>
        <begin position="515"/>
        <end position="667"/>
    </location>
</feature>
<name>A0A1D3D091_9EIME</name>
<feature type="coiled-coil region" evidence="2">
    <location>
        <begin position="671"/>
        <end position="705"/>
    </location>
</feature>
<evidence type="ECO:0000256" key="2">
    <source>
        <dbReference type="SAM" id="Coils"/>
    </source>
</evidence>
<evidence type="ECO:0000256" key="1">
    <source>
        <dbReference type="ARBA" id="ARBA00023054"/>
    </source>
</evidence>
<feature type="coiled-coil region" evidence="2">
    <location>
        <begin position="544"/>
        <end position="604"/>
    </location>
</feature>
<dbReference type="Proteomes" id="UP000095192">
    <property type="component" value="Unassembled WGS sequence"/>
</dbReference>
<dbReference type="VEuPathDB" id="ToxoDB:cyc_07178"/>
<protein>
    <recommendedName>
        <fullName evidence="4">Cilia- and flagella-associated protein 58 central coiled coil domain-containing protein</fullName>
    </recommendedName>
</protein>